<reference evidence="1" key="1">
    <citation type="journal article" date="2023" name="G3 (Bethesda)">
        <title>A reference genome for the long-term kleptoplast-retaining sea slug Elysia crispata morphotype clarki.</title>
        <authorList>
            <person name="Eastman K.E."/>
            <person name="Pendleton A.L."/>
            <person name="Shaikh M.A."/>
            <person name="Suttiyut T."/>
            <person name="Ogas R."/>
            <person name="Tomko P."/>
            <person name="Gavelis G."/>
            <person name="Widhalm J.R."/>
            <person name="Wisecaver J.H."/>
        </authorList>
    </citation>
    <scope>NUCLEOTIDE SEQUENCE</scope>
    <source>
        <strain evidence="1">ECLA1</strain>
    </source>
</reference>
<proteinExistence type="predicted"/>
<dbReference type="AlphaFoldDB" id="A0AAE1DD87"/>
<organism evidence="1 2">
    <name type="scientific">Elysia crispata</name>
    <name type="common">lettuce slug</name>
    <dbReference type="NCBI Taxonomy" id="231223"/>
    <lineage>
        <taxon>Eukaryota</taxon>
        <taxon>Metazoa</taxon>
        <taxon>Spiralia</taxon>
        <taxon>Lophotrochozoa</taxon>
        <taxon>Mollusca</taxon>
        <taxon>Gastropoda</taxon>
        <taxon>Heterobranchia</taxon>
        <taxon>Euthyneura</taxon>
        <taxon>Panpulmonata</taxon>
        <taxon>Sacoglossa</taxon>
        <taxon>Placobranchoidea</taxon>
        <taxon>Plakobranchidae</taxon>
        <taxon>Elysia</taxon>
    </lineage>
</organism>
<gene>
    <name evidence="1" type="ORF">RRG08_017672</name>
</gene>
<protein>
    <submittedName>
        <fullName evidence="1">Uncharacterized protein</fullName>
    </submittedName>
</protein>
<accession>A0AAE1DD87</accession>
<evidence type="ECO:0000313" key="2">
    <source>
        <dbReference type="Proteomes" id="UP001283361"/>
    </source>
</evidence>
<evidence type="ECO:0000313" key="1">
    <source>
        <dbReference type="EMBL" id="KAK3766231.1"/>
    </source>
</evidence>
<dbReference type="EMBL" id="JAWDGP010004246">
    <property type="protein sequence ID" value="KAK3766231.1"/>
    <property type="molecule type" value="Genomic_DNA"/>
</dbReference>
<keyword evidence="2" id="KW-1185">Reference proteome</keyword>
<dbReference type="Proteomes" id="UP001283361">
    <property type="component" value="Unassembled WGS sequence"/>
</dbReference>
<sequence>MHYQAPVHCETFLPTSSILSGSHSIKKFESYLYHLIYLIFPQDNIYLRLSASWRATLGTGNSPSKSLAEEPWSVLHVAAPNFSGRKQLKSFKLRPDLPKTALAVRGTNWSEP</sequence>
<name>A0AAE1DD87_9GAST</name>
<comment type="caution">
    <text evidence="1">The sequence shown here is derived from an EMBL/GenBank/DDBJ whole genome shotgun (WGS) entry which is preliminary data.</text>
</comment>